<name>A0A4Q1L0E2_9CELL</name>
<evidence type="ECO:0000313" key="1">
    <source>
        <dbReference type="EMBL" id="RXR27927.1"/>
    </source>
</evidence>
<comment type="caution">
    <text evidence="2">The sequence shown here is derived from an EMBL/GenBank/DDBJ whole genome shotgun (WGS) entry which is preliminary data.</text>
</comment>
<dbReference type="STRING" id="1713.GCA_000718325_01095"/>
<evidence type="ECO:0000313" key="2">
    <source>
        <dbReference type="EMBL" id="RXR35635.1"/>
    </source>
</evidence>
<protein>
    <submittedName>
        <fullName evidence="2">Uncharacterized protein</fullName>
    </submittedName>
</protein>
<dbReference type="AlphaFoldDB" id="A0A4Q1L0E2"/>
<dbReference type="RefSeq" id="WP_129429380.1">
    <property type="nucleotide sequence ID" value="NZ_JOFV01000004.1"/>
</dbReference>
<evidence type="ECO:0000313" key="4">
    <source>
        <dbReference type="Proteomes" id="UP000290517"/>
    </source>
</evidence>
<organism evidence="2 3">
    <name type="scientific">Oerskovia turbata</name>
    <dbReference type="NCBI Taxonomy" id="1713"/>
    <lineage>
        <taxon>Bacteria</taxon>
        <taxon>Bacillati</taxon>
        <taxon>Actinomycetota</taxon>
        <taxon>Actinomycetes</taxon>
        <taxon>Micrococcales</taxon>
        <taxon>Cellulomonadaceae</taxon>
        <taxon>Oerskovia</taxon>
    </lineage>
</organism>
<accession>A0A4Q1L0E2</accession>
<proteinExistence type="predicted"/>
<dbReference type="Proteomes" id="UP000290517">
    <property type="component" value="Unassembled WGS sequence"/>
</dbReference>
<gene>
    <name evidence="1" type="ORF">EQW73_01040</name>
    <name evidence="2" type="ORF">EQW78_04710</name>
</gene>
<evidence type="ECO:0000313" key="3">
    <source>
        <dbReference type="Proteomes" id="UP000289805"/>
    </source>
</evidence>
<keyword evidence="4" id="KW-1185">Reference proteome</keyword>
<sequence length="241" mass="26170">MLGHLRTTASHTIGIPHLTELLRAVPAEDSFERYRSAVVEENALGRPTHAGRLRTFRHLRELYLLDVTDPRFAALRRLWDLDADAQPLLAGLLAFTRDELLRASWPAVARVVPGGRVMSDDLSNVVAERYAGALSSATLGKIGRNTGACWTQTGHLEGHARKVRATVEARPAAVALAAYLGYLDGGRALHVLDNPWSALLGVDAGDRLDALRRAHDAGLLDLQVAGQVVEVGFSLLERGPR</sequence>
<dbReference type="OrthoDB" id="69057at2"/>
<dbReference type="Proteomes" id="UP000289805">
    <property type="component" value="Unassembled WGS sequence"/>
</dbReference>
<dbReference type="EMBL" id="SDJR01000001">
    <property type="protein sequence ID" value="RXR27927.1"/>
    <property type="molecule type" value="Genomic_DNA"/>
</dbReference>
<dbReference type="EMBL" id="SDJQ01000007">
    <property type="protein sequence ID" value="RXR35635.1"/>
    <property type="molecule type" value="Genomic_DNA"/>
</dbReference>
<reference evidence="3 4" key="1">
    <citation type="submission" date="2019-01" db="EMBL/GenBank/DDBJ databases">
        <title>Oerskovia turbata Genome sequencing and assembly.</title>
        <authorList>
            <person name="Dou T."/>
        </authorList>
    </citation>
    <scope>NUCLEOTIDE SEQUENCE [LARGE SCALE GENOMIC DNA]</scope>
    <source>
        <strain evidence="2 3">JCM12123</strain>
        <strain evidence="1 4">JCM3160</strain>
    </source>
</reference>